<organism evidence="14 15">
    <name type="scientific">[Ruminococcus] lactaris ATCC 29176</name>
    <dbReference type="NCBI Taxonomy" id="471875"/>
    <lineage>
        <taxon>Bacteria</taxon>
        <taxon>Bacillati</taxon>
        <taxon>Bacillota</taxon>
        <taxon>Clostridia</taxon>
        <taxon>Lachnospirales</taxon>
        <taxon>Lachnospiraceae</taxon>
        <taxon>Mediterraneibacter</taxon>
    </lineage>
</organism>
<dbReference type="InterPro" id="IPR036138">
    <property type="entry name" value="PBP_dimer_sf"/>
</dbReference>
<dbReference type="Gene3D" id="3.40.710.10">
    <property type="entry name" value="DD-peptidase/beta-lactamase superfamily"/>
    <property type="match status" value="1"/>
</dbReference>
<dbReference type="InterPro" id="IPR005311">
    <property type="entry name" value="PBP_dimer"/>
</dbReference>
<dbReference type="InterPro" id="IPR001460">
    <property type="entry name" value="PCN-bd_Tpept"/>
</dbReference>
<evidence type="ECO:0000256" key="11">
    <source>
        <dbReference type="SAM" id="Phobius"/>
    </source>
</evidence>
<keyword evidence="4" id="KW-1003">Cell membrane</keyword>
<dbReference type="SUPFAM" id="SSF56601">
    <property type="entry name" value="beta-lactamase/transpeptidase-like"/>
    <property type="match status" value="1"/>
</dbReference>
<evidence type="ECO:0000313" key="15">
    <source>
        <dbReference type="Proteomes" id="UP000003254"/>
    </source>
</evidence>
<dbReference type="PANTHER" id="PTHR30627">
    <property type="entry name" value="PEPTIDOGLYCAN D,D-TRANSPEPTIDASE"/>
    <property type="match status" value="1"/>
</dbReference>
<keyword evidence="10" id="KW-0961">Cell wall biogenesis/degradation</keyword>
<accession>B5CLY6</accession>
<evidence type="ECO:0000259" key="12">
    <source>
        <dbReference type="Pfam" id="PF00905"/>
    </source>
</evidence>
<keyword evidence="8 11" id="KW-1133">Transmembrane helix</keyword>
<evidence type="ECO:0000256" key="2">
    <source>
        <dbReference type="ARBA" id="ARBA00004236"/>
    </source>
</evidence>
<comment type="caution">
    <text evidence="14">The sequence shown here is derived from an EMBL/GenBank/DDBJ whole genome shotgun (WGS) entry which is preliminary data.</text>
</comment>
<dbReference type="Gene3D" id="1.10.10.1230">
    <property type="entry name" value="Penicillin-binding protein, N-terminal non-catalytic domain, head sub-domain"/>
    <property type="match status" value="1"/>
</dbReference>
<dbReference type="GO" id="GO:0009252">
    <property type="term" value="P:peptidoglycan biosynthetic process"/>
    <property type="evidence" value="ECO:0007669"/>
    <property type="project" value="UniProtKB-KW"/>
</dbReference>
<evidence type="ECO:0000256" key="10">
    <source>
        <dbReference type="ARBA" id="ARBA00023316"/>
    </source>
</evidence>
<dbReference type="SUPFAM" id="SSF56519">
    <property type="entry name" value="Penicillin binding protein dimerisation domain"/>
    <property type="match status" value="1"/>
</dbReference>
<keyword evidence="15" id="KW-1185">Reference proteome</keyword>
<dbReference type="GO" id="GO:0071555">
    <property type="term" value="P:cell wall organization"/>
    <property type="evidence" value="ECO:0007669"/>
    <property type="project" value="UniProtKB-KW"/>
</dbReference>
<comment type="similarity">
    <text evidence="3">Belongs to the transpeptidase family.</text>
</comment>
<dbReference type="HOGENOM" id="CLU_009289_1_1_9"/>
<dbReference type="EMBL" id="ABOU02000017">
    <property type="protein sequence ID" value="EDY33704.1"/>
    <property type="molecule type" value="Genomic_DNA"/>
</dbReference>
<evidence type="ECO:0000259" key="13">
    <source>
        <dbReference type="Pfam" id="PF03717"/>
    </source>
</evidence>
<proteinExistence type="inferred from homology"/>
<evidence type="ECO:0000256" key="5">
    <source>
        <dbReference type="ARBA" id="ARBA00022692"/>
    </source>
</evidence>
<dbReference type="Proteomes" id="UP000003254">
    <property type="component" value="Unassembled WGS sequence"/>
</dbReference>
<dbReference type="InterPro" id="IPR012338">
    <property type="entry name" value="Beta-lactam/transpept-like"/>
</dbReference>
<dbReference type="Pfam" id="PF03717">
    <property type="entry name" value="PBP_dimer"/>
    <property type="match status" value="1"/>
</dbReference>
<protein>
    <submittedName>
        <fullName evidence="14">Penicillin-binding protein, transpeptidase domain protein</fullName>
    </submittedName>
</protein>
<dbReference type="PANTHER" id="PTHR30627:SF2">
    <property type="entry name" value="PEPTIDOGLYCAN D,D-TRANSPEPTIDASE MRDA"/>
    <property type="match status" value="1"/>
</dbReference>
<name>B5CLY6_9FIRM</name>
<dbReference type="Pfam" id="PF00905">
    <property type="entry name" value="Transpeptidase"/>
    <property type="match status" value="1"/>
</dbReference>
<feature type="transmembrane region" description="Helical" evidence="11">
    <location>
        <begin position="21"/>
        <end position="45"/>
    </location>
</feature>
<dbReference type="GO" id="GO:0071972">
    <property type="term" value="F:peptidoglycan L,D-transpeptidase activity"/>
    <property type="evidence" value="ECO:0007669"/>
    <property type="project" value="TreeGrafter"/>
</dbReference>
<evidence type="ECO:0000313" key="14">
    <source>
        <dbReference type="EMBL" id="EDY33704.1"/>
    </source>
</evidence>
<evidence type="ECO:0000256" key="9">
    <source>
        <dbReference type="ARBA" id="ARBA00023136"/>
    </source>
</evidence>
<reference evidence="14 15" key="1">
    <citation type="submission" date="2008-08" db="EMBL/GenBank/DDBJ databases">
        <title>Draft genome sequence of Ruminococcus lactaris ATCC 29176.</title>
        <authorList>
            <person name="Sudarsanam P."/>
            <person name="Ley R."/>
            <person name="Guruge J."/>
            <person name="Turnbaugh P.J."/>
            <person name="Mahowald M."/>
            <person name="Liep D."/>
            <person name="Gordon J."/>
        </authorList>
    </citation>
    <scope>NUCLEOTIDE SEQUENCE [LARGE SCALE GENOMIC DNA]</scope>
    <source>
        <strain evidence="14 15">ATCC 29176</strain>
    </source>
</reference>
<keyword evidence="5 11" id="KW-0812">Transmembrane</keyword>
<evidence type="ECO:0000256" key="4">
    <source>
        <dbReference type="ARBA" id="ARBA00022475"/>
    </source>
</evidence>
<feature type="domain" description="Penicillin-binding protein transpeptidase" evidence="12">
    <location>
        <begin position="621"/>
        <end position="936"/>
    </location>
</feature>
<dbReference type="InterPro" id="IPR050515">
    <property type="entry name" value="Beta-lactam/transpept"/>
</dbReference>
<sequence>MQVNLFRNIWDRIKEAGAYLLNSRLVMLILVFCLSSSILIGRLFYLQIVKGEDYLQNYELSIRRTSTIQGTRGNIYDRNGELLAYNKLAYSVTINLSTVENAITTTRRAEKNQEINRILDKVLSIVEEHGDSVISSFGIVLDSAGEYQFTQTSETQRLRFIADVYGKAKIDQLTKKQKNQTAADVIHYLCSDERYGYGLDESSLDAAYILKMINMRYAMNLNSFQQYIDTTLASDVSDETAAAIMENKDILTGIDITEDSVRKYTDAEYFASIIGYTGQISQEEYDALSEDDKKRYSLSDTVGKAGLEQTFDSVLQGTKGKTTVYVDNLGRVTDTVSRKEPEAGNDVYLTIDKNLQENTYKLLEEKVAGIVLAKLQNVLTYDPSNVSDSKNLIIPVGDAYYNLIGNSIIDTGHFVKDDAKTAEKAVYSIFQPKREEAVAAIIAQMQNKDAAAYKDLDDEMKGYMDYVCDTVLTKNTGILNSDLIDKNDDTYISWAKDEVISLYTYLNYAISKNWIDTTKLGENSYSSSEEIYQEILNYLQDYLKNDSSFDKLLYENLIKSGSVTGNQVCAILYEQGVLPMDESAYNGLLSGSIGAFSWLTGKIQNLEITPGQLALEPCSAGAVVTDPKTGKVLACVSYPGYDNNRLSNVMDTDYYVQLSTGLSRTFYNRATQEKTAPGSTYKMMSSVAGLTEGVIGGGTYLPCTGEFDKITPSPKCWIYPSAHGSLNVVGAIQHSCNDFFYEVGYRLGQDENGNYDSSVGLEKLEKYASMFGLDETSGVEIPESDPQISDTDAVRSAIGQGTNNYTVSQLNRYVTAVANRGTVYKLSLVGKTTDADGKLIKEYEPEVVNQMDEVSSSTWDLVHNGMESMVKNSSVFSKMEIAMGGKTGTAQQSKVHPDHVLFAGYAPADDPQIAITVRIANGYSSNYAAEIGRDITKVYFDANAAKDLITGKASSLGKAGSGD</sequence>
<keyword evidence="6" id="KW-0133">Cell shape</keyword>
<evidence type="ECO:0000256" key="7">
    <source>
        <dbReference type="ARBA" id="ARBA00022984"/>
    </source>
</evidence>
<evidence type="ECO:0000256" key="8">
    <source>
        <dbReference type="ARBA" id="ARBA00022989"/>
    </source>
</evidence>
<dbReference type="GO" id="GO:0005886">
    <property type="term" value="C:plasma membrane"/>
    <property type="evidence" value="ECO:0007669"/>
    <property type="project" value="UniProtKB-SubCell"/>
</dbReference>
<evidence type="ECO:0000256" key="3">
    <source>
        <dbReference type="ARBA" id="ARBA00007171"/>
    </source>
</evidence>
<keyword evidence="7" id="KW-0573">Peptidoglycan synthesis</keyword>
<feature type="domain" description="Penicillin-binding protein dimerisation" evidence="13">
    <location>
        <begin position="68"/>
        <end position="336"/>
    </location>
</feature>
<comment type="subcellular location">
    <subcellularLocation>
        <location evidence="2">Cell membrane</location>
    </subcellularLocation>
    <subcellularLocation>
        <location evidence="1">Membrane</location>
        <topology evidence="1">Single-pass membrane protein</topology>
    </subcellularLocation>
</comment>
<reference evidence="14 15" key="2">
    <citation type="submission" date="2008-08" db="EMBL/GenBank/DDBJ databases">
        <authorList>
            <person name="Fulton L."/>
            <person name="Clifton S."/>
            <person name="Fulton B."/>
            <person name="Xu J."/>
            <person name="Minx P."/>
            <person name="Pepin K.H."/>
            <person name="Johnson M."/>
            <person name="Bhonagiri V."/>
            <person name="Nash W.E."/>
            <person name="Mardis E.R."/>
            <person name="Wilson R.K."/>
        </authorList>
    </citation>
    <scope>NUCLEOTIDE SEQUENCE [LARGE SCALE GENOMIC DNA]</scope>
    <source>
        <strain evidence="14 15">ATCC 29176</strain>
    </source>
</reference>
<dbReference type="eggNOG" id="COG0768">
    <property type="taxonomic scope" value="Bacteria"/>
</dbReference>
<gene>
    <name evidence="14" type="ORF">RUMLAC_00460</name>
</gene>
<dbReference type="AlphaFoldDB" id="B5CLY6"/>
<dbReference type="Gene3D" id="3.90.1310.10">
    <property type="entry name" value="Penicillin-binding protein 2a (Domain 2)"/>
    <property type="match status" value="1"/>
</dbReference>
<evidence type="ECO:0000256" key="6">
    <source>
        <dbReference type="ARBA" id="ARBA00022960"/>
    </source>
</evidence>
<dbReference type="GO" id="GO:0008658">
    <property type="term" value="F:penicillin binding"/>
    <property type="evidence" value="ECO:0007669"/>
    <property type="project" value="InterPro"/>
</dbReference>
<evidence type="ECO:0000256" key="1">
    <source>
        <dbReference type="ARBA" id="ARBA00004167"/>
    </source>
</evidence>
<dbReference type="GO" id="GO:0008360">
    <property type="term" value="P:regulation of cell shape"/>
    <property type="evidence" value="ECO:0007669"/>
    <property type="project" value="UniProtKB-KW"/>
</dbReference>
<keyword evidence="9 11" id="KW-0472">Membrane</keyword>